<dbReference type="SUPFAM" id="SSF63825">
    <property type="entry name" value="YWTD domain"/>
    <property type="match status" value="1"/>
</dbReference>
<gene>
    <name evidence="4" type="ORF">SAMN05216192_13419</name>
</gene>
<feature type="domain" description="SbsA Ig-like" evidence="2">
    <location>
        <begin position="495"/>
        <end position="599"/>
    </location>
</feature>
<dbReference type="Gene3D" id="2.60.40.2810">
    <property type="match status" value="1"/>
</dbReference>
<dbReference type="AlphaFoldDB" id="A0A1G8ZVV7"/>
<dbReference type="InterPro" id="IPR011042">
    <property type="entry name" value="6-blade_b-propeller_TolB-like"/>
</dbReference>
<keyword evidence="5" id="KW-1185">Reference proteome</keyword>
<sequence length="730" mass="78203">MKRKPKHFVENQLQKLFIVSMALIIILMNSFVNTAQASPERHEVVFVMNNLTEDTILLNGVKPGIEVYTLDSAKDGLQQMADILSGKSDIDAIHLLSHGTKGQINLGSVSLNNDNIQNYNDQLEQIGASLTEDGDILLYGCNVAEDSKSQDFVKKLGLVTGADIAASTDELGVIGLDWELEYTTGSVEALSPFKKGVYYPYKLSSPVMYYTTVDSSGSVAGSDDKLAVFNTDGTNHNILASAFAKAPNRALLDMPNDRILVWDNVDKIIYSYGLTSHSITPLANISITGTIGSMVYDYVNQKIYYTTIDSSGSSAGPDDKIGVFNLDGSNHQILASSISKAPNRMILDTFRNRALIWDNVDKKILALDLTTNAITSLAALTITGSMGGFAYDPIGDRIFYTTYDSSGTVAGVDDKLGVFNADGSNHQILASNISNAPTQLALDLGNDTVWIWENVNKQIYQYNLNTNNLSSYGAVTITGTMGSLLYYDGASPTIDLNGSNPANLSSDFLPEEDIQLKFSERVIGGSGIIYLYNTTSNSQIEAIPVNDPRITGWGTNTLTINPDATLSGTVAVRWSRGAIRDYNDNYLIENSSNTYYSFSVASANTAPAFTGSTITLTVNQNAPATDITGLLSVSDTDSNQTLTWSQSAAPDHGGQLLFTGAIASSGSTQIAPGGTITYTPATGYFGSEAFTVQVSDGVATATKQITVTINAPAPQNSTVTPTIAVFDKYA</sequence>
<dbReference type="EMBL" id="FNDX01000034">
    <property type="protein sequence ID" value="SDK18764.1"/>
    <property type="molecule type" value="Genomic_DNA"/>
</dbReference>
<dbReference type="Pfam" id="PF13205">
    <property type="entry name" value="Big_5"/>
    <property type="match status" value="1"/>
</dbReference>
<dbReference type="Proteomes" id="UP000199050">
    <property type="component" value="Unassembled WGS sequence"/>
</dbReference>
<evidence type="ECO:0000259" key="3">
    <source>
        <dbReference type="Pfam" id="PF14252"/>
    </source>
</evidence>
<reference evidence="5" key="1">
    <citation type="submission" date="2016-10" db="EMBL/GenBank/DDBJ databases">
        <authorList>
            <person name="Varghese N."/>
            <person name="Submissions S."/>
        </authorList>
    </citation>
    <scope>NUCLEOTIDE SEQUENCE [LARGE SCALE GENOMIC DNA]</scope>
    <source>
        <strain evidence="5">CGMCC 1.11012</strain>
    </source>
</reference>
<dbReference type="InterPro" id="IPR025592">
    <property type="entry name" value="DUF4347"/>
</dbReference>
<feature type="non-terminal residue" evidence="4">
    <location>
        <position position="730"/>
    </location>
</feature>
<organism evidence="4 5">
    <name type="scientific">Paenibacillus typhae</name>
    <dbReference type="NCBI Taxonomy" id="1174501"/>
    <lineage>
        <taxon>Bacteria</taxon>
        <taxon>Bacillati</taxon>
        <taxon>Bacillota</taxon>
        <taxon>Bacilli</taxon>
        <taxon>Bacillales</taxon>
        <taxon>Paenibacillaceae</taxon>
        <taxon>Paenibacillus</taxon>
    </lineage>
</organism>
<evidence type="ECO:0000313" key="5">
    <source>
        <dbReference type="Proteomes" id="UP000199050"/>
    </source>
</evidence>
<evidence type="ECO:0000256" key="1">
    <source>
        <dbReference type="ARBA" id="ARBA00022729"/>
    </source>
</evidence>
<feature type="domain" description="DUF4347" evidence="3">
    <location>
        <begin position="44"/>
        <end position="201"/>
    </location>
</feature>
<keyword evidence="1" id="KW-0732">Signal</keyword>
<dbReference type="Pfam" id="PF17963">
    <property type="entry name" value="Big_9"/>
    <property type="match status" value="1"/>
</dbReference>
<evidence type="ECO:0000313" key="4">
    <source>
        <dbReference type="EMBL" id="SDK18764.1"/>
    </source>
</evidence>
<dbReference type="InterPro" id="IPR032812">
    <property type="entry name" value="SbsA_Ig"/>
</dbReference>
<name>A0A1G8ZVV7_9BACL</name>
<dbReference type="STRING" id="1174501.SAMN05216192_13419"/>
<dbReference type="Gene3D" id="2.120.10.30">
    <property type="entry name" value="TolB, C-terminal domain"/>
    <property type="match status" value="2"/>
</dbReference>
<dbReference type="RefSeq" id="WP_167360753.1">
    <property type="nucleotide sequence ID" value="NZ_FNDX01000034.1"/>
</dbReference>
<proteinExistence type="predicted"/>
<evidence type="ECO:0000259" key="2">
    <source>
        <dbReference type="Pfam" id="PF13205"/>
    </source>
</evidence>
<protein>
    <submittedName>
        <fullName evidence="4">VCBS repeat-containing protein</fullName>
    </submittedName>
</protein>
<accession>A0A1G8ZVV7</accession>
<dbReference type="Pfam" id="PF14252">
    <property type="entry name" value="DUF4347"/>
    <property type="match status" value="1"/>
</dbReference>